<geneLocation type="plasmid" evidence="1 2">
    <name>1</name>
</geneLocation>
<gene>
    <name evidence="1" type="ORF">AN936_23920</name>
</gene>
<keyword evidence="1" id="KW-0614">Plasmid</keyword>
<dbReference type="Gene3D" id="3.30.2310.20">
    <property type="entry name" value="RelE-like"/>
    <property type="match status" value="1"/>
</dbReference>
<reference evidence="1 2" key="1">
    <citation type="journal article" date="2015" name="Genome Announc.">
        <title>Complete Genome Sequence of Polypropylene Glycol- and Polyethylene Glycol-Degrading Sphingopyxis macrogoltabida Strain EY-1.</title>
        <authorList>
            <person name="Ohtsubo Y."/>
            <person name="Nagata Y."/>
            <person name="Numata M."/>
            <person name="Tsuchikane K."/>
            <person name="Hosoyama A."/>
            <person name="Yamazoe A."/>
            <person name="Tsuda M."/>
            <person name="Fujita N."/>
            <person name="Kawai F."/>
        </authorList>
    </citation>
    <scope>NUCLEOTIDE SEQUENCE [LARGE SCALE GENOMIC DNA]</scope>
    <source>
        <strain evidence="1 2">EY-1</strain>
        <plasmid evidence="1">1</plasmid>
    </source>
</reference>
<dbReference type="Proteomes" id="UP000058074">
    <property type="component" value="Plasmid 1"/>
</dbReference>
<sequence>MWDYTFMEIGSIRHKALRRFAETGKPAGLMEVDRLRRILAFIASAESLDELAVPPNFGFHPLNGDREGYFAMTVTRNWRLTFTMFDELTVADLDLEDYH</sequence>
<evidence type="ECO:0000313" key="2">
    <source>
        <dbReference type="Proteomes" id="UP000058074"/>
    </source>
</evidence>
<dbReference type="KEGG" id="smag:AN936_23920"/>
<name>A0A0N9V310_SPHMC</name>
<dbReference type="Pfam" id="PF05015">
    <property type="entry name" value="HigB-like_toxin"/>
    <property type="match status" value="1"/>
</dbReference>
<protein>
    <submittedName>
        <fullName evidence="1">Plasmid maintenance system killer</fullName>
    </submittedName>
</protein>
<accession>A0A0N9V310</accession>
<evidence type="ECO:0000313" key="1">
    <source>
        <dbReference type="EMBL" id="ALH83185.1"/>
    </source>
</evidence>
<dbReference type="PATRIC" id="fig|33050.5.peg.4841"/>
<dbReference type="AlphaFoldDB" id="A0A0N9V310"/>
<dbReference type="InterPro" id="IPR035093">
    <property type="entry name" value="RelE/ParE_toxin_dom_sf"/>
</dbReference>
<dbReference type="InterPro" id="IPR007711">
    <property type="entry name" value="HigB-1"/>
</dbReference>
<organism evidence="1 2">
    <name type="scientific">Sphingopyxis macrogoltabida</name>
    <name type="common">Sphingomonas macrogoltabidus</name>
    <dbReference type="NCBI Taxonomy" id="33050"/>
    <lineage>
        <taxon>Bacteria</taxon>
        <taxon>Pseudomonadati</taxon>
        <taxon>Pseudomonadota</taxon>
        <taxon>Alphaproteobacteria</taxon>
        <taxon>Sphingomonadales</taxon>
        <taxon>Sphingomonadaceae</taxon>
        <taxon>Sphingopyxis</taxon>
    </lineage>
</organism>
<dbReference type="EMBL" id="CP012701">
    <property type="protein sequence ID" value="ALH83185.1"/>
    <property type="molecule type" value="Genomic_DNA"/>
</dbReference>
<dbReference type="SUPFAM" id="SSF143011">
    <property type="entry name" value="RelE-like"/>
    <property type="match status" value="1"/>
</dbReference>
<proteinExistence type="predicted"/>